<feature type="signal peptide" evidence="2">
    <location>
        <begin position="1"/>
        <end position="19"/>
    </location>
</feature>
<reference evidence="3" key="2">
    <citation type="submission" date="2020-02" db="EMBL/GenBank/DDBJ databases">
        <authorList>
            <person name="Gilchrist C.L.M."/>
            <person name="Chooi Y.-H."/>
        </authorList>
    </citation>
    <scope>NUCLEOTIDE SEQUENCE</scope>
    <source>
        <strain evidence="3">MST-FP2251</strain>
    </source>
</reference>
<keyword evidence="4" id="KW-1185">Reference proteome</keyword>
<dbReference type="InterPro" id="IPR052953">
    <property type="entry name" value="Ser-rich/MCO-related"/>
</dbReference>
<feature type="compositionally biased region" description="Low complexity" evidence="1">
    <location>
        <begin position="177"/>
        <end position="207"/>
    </location>
</feature>
<dbReference type="CDD" id="cd00920">
    <property type="entry name" value="Cupredoxin"/>
    <property type="match status" value="1"/>
</dbReference>
<keyword evidence="2" id="KW-0732">Signal</keyword>
<organism evidence="3 4">
    <name type="scientific">Aspergillus nanangensis</name>
    <dbReference type="NCBI Taxonomy" id="2582783"/>
    <lineage>
        <taxon>Eukaryota</taxon>
        <taxon>Fungi</taxon>
        <taxon>Dikarya</taxon>
        <taxon>Ascomycota</taxon>
        <taxon>Pezizomycotina</taxon>
        <taxon>Eurotiomycetes</taxon>
        <taxon>Eurotiomycetidae</taxon>
        <taxon>Eurotiales</taxon>
        <taxon>Aspergillaceae</taxon>
        <taxon>Aspergillus</taxon>
        <taxon>Aspergillus subgen. Circumdati</taxon>
    </lineage>
</organism>
<evidence type="ECO:0000313" key="3">
    <source>
        <dbReference type="EMBL" id="KAF9892138.1"/>
    </source>
</evidence>
<evidence type="ECO:0000256" key="1">
    <source>
        <dbReference type="SAM" id="MobiDB-lite"/>
    </source>
</evidence>
<gene>
    <name evidence="3" type="ORF">FE257_002544</name>
</gene>
<feature type="chain" id="PRO_5042077703" description="Cupredoxin" evidence="2">
    <location>
        <begin position="20"/>
        <end position="245"/>
    </location>
</feature>
<dbReference type="EMBL" id="VCAU01000014">
    <property type="protein sequence ID" value="KAF9892138.1"/>
    <property type="molecule type" value="Genomic_DNA"/>
</dbReference>
<evidence type="ECO:0008006" key="5">
    <source>
        <dbReference type="Google" id="ProtNLM"/>
    </source>
</evidence>
<dbReference type="AlphaFoldDB" id="A0AAD4GY08"/>
<dbReference type="PANTHER" id="PTHR34883">
    <property type="entry name" value="SERINE-RICH PROTEIN, PUTATIVE-RELATED-RELATED"/>
    <property type="match status" value="1"/>
</dbReference>
<dbReference type="PANTHER" id="PTHR34883:SF15">
    <property type="entry name" value="EXTRACELLULAR SERINE-RICH PROTEIN"/>
    <property type="match status" value="1"/>
</dbReference>
<feature type="region of interest" description="Disordered" evidence="1">
    <location>
        <begin position="166"/>
        <end position="220"/>
    </location>
</feature>
<protein>
    <recommendedName>
        <fullName evidence="5">Cupredoxin</fullName>
    </recommendedName>
</protein>
<name>A0AAD4GY08_ASPNN</name>
<reference evidence="3" key="1">
    <citation type="journal article" date="2019" name="Beilstein J. Org. Chem.">
        <title>Nanangenines: drimane sesquiterpenoids as the dominant metabolite cohort of a novel Australian fungus, Aspergillus nanangensis.</title>
        <authorList>
            <person name="Lacey H.J."/>
            <person name="Gilchrist C.L.M."/>
            <person name="Crombie A."/>
            <person name="Kalaitzis J.A."/>
            <person name="Vuong D."/>
            <person name="Rutledge P.J."/>
            <person name="Turner P."/>
            <person name="Pitt J.I."/>
            <person name="Lacey E."/>
            <person name="Chooi Y.H."/>
            <person name="Piggott A.M."/>
        </authorList>
    </citation>
    <scope>NUCLEOTIDE SEQUENCE</scope>
    <source>
        <strain evidence="3">MST-FP2251</strain>
    </source>
</reference>
<evidence type="ECO:0000313" key="4">
    <source>
        <dbReference type="Proteomes" id="UP001194746"/>
    </source>
</evidence>
<dbReference type="SUPFAM" id="SSF49503">
    <property type="entry name" value="Cupredoxins"/>
    <property type="match status" value="1"/>
</dbReference>
<dbReference type="Gene3D" id="2.60.40.420">
    <property type="entry name" value="Cupredoxins - blue copper proteins"/>
    <property type="match status" value="1"/>
</dbReference>
<dbReference type="Proteomes" id="UP001194746">
    <property type="component" value="Unassembled WGS sequence"/>
</dbReference>
<accession>A0AAD4GY08</accession>
<sequence length="245" mass="25624">MRKQYLIASILSWISFVAGQYGTTTTGPEMATSSPTTSHSASSSTQTVDVGEHGFTFDPDTLNVAAGDKVEFHFYPGNHSVVQADFSRPCHPLSDSSFFSGFIGPTSGESKTVFTITVNNTDPIWYYCGQIGHCQAGMVAVINPPTSGSDSLAVFKAEASNATGESVPFHVQGGTLSTESATTSSSPEATSSPTSTMSPTGTSSSSPSPSPSPSPTTTNSAANVRAYHDRHAMSICFFLVACFLM</sequence>
<dbReference type="InterPro" id="IPR008972">
    <property type="entry name" value="Cupredoxin"/>
</dbReference>
<proteinExistence type="predicted"/>
<evidence type="ECO:0000256" key="2">
    <source>
        <dbReference type="SAM" id="SignalP"/>
    </source>
</evidence>
<comment type="caution">
    <text evidence="3">The sequence shown here is derived from an EMBL/GenBank/DDBJ whole genome shotgun (WGS) entry which is preliminary data.</text>
</comment>